<organism evidence="6 7">
    <name type="scientific">Mediterraneibacter butyricigenes</name>
    <dbReference type="NCBI Taxonomy" id="2316025"/>
    <lineage>
        <taxon>Bacteria</taxon>
        <taxon>Bacillati</taxon>
        <taxon>Bacillota</taxon>
        <taxon>Clostridia</taxon>
        <taxon>Lachnospirales</taxon>
        <taxon>Lachnospiraceae</taxon>
        <taxon>Mediterraneibacter</taxon>
    </lineage>
</organism>
<dbReference type="Proteomes" id="UP000265643">
    <property type="component" value="Unassembled WGS sequence"/>
</dbReference>
<evidence type="ECO:0000313" key="6">
    <source>
        <dbReference type="EMBL" id="GCA66520.1"/>
    </source>
</evidence>
<keyword evidence="4" id="KW-0411">Iron-sulfur</keyword>
<dbReference type="PROSITE" id="PS51918">
    <property type="entry name" value="RADICAL_SAM"/>
    <property type="match status" value="1"/>
</dbReference>
<dbReference type="RefSeq" id="WP_117602620.1">
    <property type="nucleotide sequence ID" value="NZ_BHGK01000001.1"/>
</dbReference>
<dbReference type="NCBIfam" id="TIGR04100">
    <property type="entry name" value="rSAM_pair_X"/>
    <property type="match status" value="1"/>
</dbReference>
<keyword evidence="1" id="KW-0949">S-adenosyl-L-methionine</keyword>
<dbReference type="Gene3D" id="3.20.20.70">
    <property type="entry name" value="Aldolase class I"/>
    <property type="match status" value="1"/>
</dbReference>
<accession>A0A391P0N2</accession>
<dbReference type="AlphaFoldDB" id="A0A391P0N2"/>
<dbReference type="SFLD" id="SFLDS00029">
    <property type="entry name" value="Radical_SAM"/>
    <property type="match status" value="1"/>
</dbReference>
<keyword evidence="2" id="KW-0479">Metal-binding</keyword>
<evidence type="ECO:0000259" key="5">
    <source>
        <dbReference type="PROSITE" id="PS51918"/>
    </source>
</evidence>
<dbReference type="Pfam" id="PF04055">
    <property type="entry name" value="Radical_SAM"/>
    <property type="match status" value="1"/>
</dbReference>
<sequence>MADILYTYKNQVYANITNKCDCSCRFCIRSHKDHVGDSETLWHKQDPSLEEIKAAMDQFDFTGYTELVYCGYGEPTCALDNLIESAKYAKERYGVSIRVNTNGLANLYHKRDVIPELAQVVDSVSISLNAPTKEAYQDVTRPEFPDAFDSMLSFGVECQKAIPSVKFTVVDVLSDEDIKASQELADRLQVPLRVRKYS</sequence>
<keyword evidence="3" id="KW-0408">Iron</keyword>
<dbReference type="InterPro" id="IPR058240">
    <property type="entry name" value="rSAM_sf"/>
</dbReference>
<dbReference type="GO" id="GO:0003824">
    <property type="term" value="F:catalytic activity"/>
    <property type="evidence" value="ECO:0007669"/>
    <property type="project" value="InterPro"/>
</dbReference>
<dbReference type="NCBIfam" id="TIGR04038">
    <property type="entry name" value="tatD_link_rSAM"/>
    <property type="match status" value="1"/>
</dbReference>
<proteinExistence type="predicted"/>
<dbReference type="SUPFAM" id="SSF102114">
    <property type="entry name" value="Radical SAM enzymes"/>
    <property type="match status" value="1"/>
</dbReference>
<gene>
    <name evidence="6" type="ORF">KGMB01110_09560</name>
</gene>
<evidence type="ECO:0000313" key="7">
    <source>
        <dbReference type="Proteomes" id="UP000265643"/>
    </source>
</evidence>
<comment type="caution">
    <text evidence="6">The sequence shown here is derived from an EMBL/GenBank/DDBJ whole genome shotgun (WGS) entry which is preliminary data.</text>
</comment>
<dbReference type="InterPro" id="IPR023822">
    <property type="entry name" value="rSAM_TatD-assoc_bac"/>
</dbReference>
<dbReference type="InterPro" id="IPR050377">
    <property type="entry name" value="Radical_SAM_PqqE_MftC-like"/>
</dbReference>
<evidence type="ECO:0000256" key="1">
    <source>
        <dbReference type="ARBA" id="ARBA00022691"/>
    </source>
</evidence>
<dbReference type="InterPro" id="IPR013785">
    <property type="entry name" value="Aldolase_TIM"/>
</dbReference>
<protein>
    <submittedName>
        <fullName evidence="6">Radical SAM protein</fullName>
    </submittedName>
</protein>
<feature type="domain" description="Radical SAM core" evidence="5">
    <location>
        <begin position="6"/>
        <end position="198"/>
    </location>
</feature>
<reference evidence="7" key="1">
    <citation type="submission" date="2018-09" db="EMBL/GenBank/DDBJ databases">
        <title>Draft Genome Sequence of Mediterraneibacter sp. KCTC 15684.</title>
        <authorList>
            <person name="Kim J.S."/>
            <person name="Han K.I."/>
            <person name="Suh M.K."/>
            <person name="Lee K.C."/>
            <person name="Eom M.K."/>
            <person name="Lee J.H."/>
            <person name="Park S.H."/>
            <person name="Kang S.W."/>
            <person name="Park J.E."/>
            <person name="Oh B.S."/>
            <person name="Yu S.Y."/>
            <person name="Choi S.H."/>
            <person name="Lee D.H."/>
            <person name="Yoon H."/>
            <person name="Kim B."/>
            <person name="Yang S.J."/>
            <person name="Lee J.S."/>
        </authorList>
    </citation>
    <scope>NUCLEOTIDE SEQUENCE [LARGE SCALE GENOMIC DNA]</scope>
    <source>
        <strain evidence="7">KCTC 15684</strain>
    </source>
</reference>
<dbReference type="InterPro" id="IPR023821">
    <property type="entry name" value="rSAM_TatD-assoc"/>
</dbReference>
<dbReference type="InterPro" id="IPR007197">
    <property type="entry name" value="rSAM"/>
</dbReference>
<dbReference type="PANTHER" id="PTHR11228:SF7">
    <property type="entry name" value="PQQA PEPTIDE CYCLASE"/>
    <property type="match status" value="1"/>
</dbReference>
<evidence type="ECO:0000256" key="2">
    <source>
        <dbReference type="ARBA" id="ARBA00022723"/>
    </source>
</evidence>
<name>A0A391P0N2_9FIRM</name>
<evidence type="ECO:0000256" key="4">
    <source>
        <dbReference type="ARBA" id="ARBA00023014"/>
    </source>
</evidence>
<dbReference type="GO" id="GO:0046872">
    <property type="term" value="F:metal ion binding"/>
    <property type="evidence" value="ECO:0007669"/>
    <property type="project" value="UniProtKB-KW"/>
</dbReference>
<dbReference type="PANTHER" id="PTHR11228">
    <property type="entry name" value="RADICAL SAM DOMAIN PROTEIN"/>
    <property type="match status" value="1"/>
</dbReference>
<keyword evidence="7" id="KW-1185">Reference proteome</keyword>
<dbReference type="EMBL" id="BHGK01000001">
    <property type="protein sequence ID" value="GCA66520.1"/>
    <property type="molecule type" value="Genomic_DNA"/>
</dbReference>
<dbReference type="CDD" id="cd01335">
    <property type="entry name" value="Radical_SAM"/>
    <property type="match status" value="1"/>
</dbReference>
<dbReference type="SFLD" id="SFLDG01111">
    <property type="entry name" value="Uncharacterised_Radical_SAM_Su"/>
    <property type="match status" value="1"/>
</dbReference>
<evidence type="ECO:0000256" key="3">
    <source>
        <dbReference type="ARBA" id="ARBA00023004"/>
    </source>
</evidence>
<dbReference type="GO" id="GO:0051536">
    <property type="term" value="F:iron-sulfur cluster binding"/>
    <property type="evidence" value="ECO:0007669"/>
    <property type="project" value="UniProtKB-KW"/>
</dbReference>